<protein>
    <recommendedName>
        <fullName evidence="4">Histone H1</fullName>
    </recommendedName>
</protein>
<dbReference type="InterPro" id="IPR009072">
    <property type="entry name" value="Histone-fold"/>
</dbReference>
<gene>
    <name evidence="2" type="ORF">CDAR_597361</name>
</gene>
<evidence type="ECO:0008006" key="4">
    <source>
        <dbReference type="Google" id="ProtNLM"/>
    </source>
</evidence>
<feature type="compositionally biased region" description="Basic and acidic residues" evidence="1">
    <location>
        <begin position="327"/>
        <end position="344"/>
    </location>
</feature>
<feature type="compositionally biased region" description="Basic residues" evidence="1">
    <location>
        <begin position="270"/>
        <end position="294"/>
    </location>
</feature>
<feature type="region of interest" description="Disordered" evidence="1">
    <location>
        <begin position="108"/>
        <end position="148"/>
    </location>
</feature>
<reference evidence="2 3" key="1">
    <citation type="submission" date="2021-06" db="EMBL/GenBank/DDBJ databases">
        <title>Caerostris darwini draft genome.</title>
        <authorList>
            <person name="Kono N."/>
            <person name="Arakawa K."/>
        </authorList>
    </citation>
    <scope>NUCLEOTIDE SEQUENCE [LARGE SCALE GENOMIC DNA]</scope>
</reference>
<dbReference type="SUPFAM" id="SSF47113">
    <property type="entry name" value="Histone-fold"/>
    <property type="match status" value="1"/>
</dbReference>
<sequence length="608" mass="68654">MGQAQETPDDNSSDIFVKGIQKLCETDQLNVSMDIKTQQLLASHLNRALRTIVKNALQGTSEKEKLLPGHIKNALNNVMEGGMLKIATSEGARCLSLSKYGAIKFKPKVSGSSKPKERKMAGKAKRTSKVTAKVKQSSKVSKRPNGTSRKLNGAIFSEGLKGFFSEIREAKAMDDQMRQRVESILADTADHLATRAAKLCRDRKRPYMTNLDIAEALKSVVSDNQLRRHALSQGAGYVIKYAYGRLKYREQPSLKKGVSKPARREVSKEKPRRTKTVSKKRRPSVKKKLPSPKTPKKDRALVRKKKVPSPIRKSTVSPKWKTTARRTKPEKVVKRPKRSPEKKAIAKPKKVLSIKKKISVRKAKPKRKSIQKKTIMEPKWVKPKRIKVLKVKRKLALRKIKPQKISRPRWKKVLKPRKKKIVRTKKTVKMRAPAKRKEILVKTKKKAIAPRRKTPKKTLKVKAPSKRKTPIKRPKRKAIVRRKKTPRKKPKVKTPSRIKTPIKRSKKKSYSSSKENPKEKTKKYLSRTVLCCTGIATSEALRKISSVVSDVCLLLVAESAGDAKTRGHKELGAENVRNATNIVFSQQMALHAVARGGNVIMNNANDII</sequence>
<feature type="region of interest" description="Disordered" evidence="1">
    <location>
        <begin position="444"/>
        <end position="522"/>
    </location>
</feature>
<keyword evidence="3" id="KW-1185">Reference proteome</keyword>
<evidence type="ECO:0000256" key="1">
    <source>
        <dbReference type="SAM" id="MobiDB-lite"/>
    </source>
</evidence>
<dbReference type="AlphaFoldDB" id="A0AAV4VPW5"/>
<dbReference type="EMBL" id="BPLQ01013437">
    <property type="protein sequence ID" value="GIY72043.1"/>
    <property type="molecule type" value="Genomic_DNA"/>
</dbReference>
<evidence type="ECO:0000313" key="2">
    <source>
        <dbReference type="EMBL" id="GIY72043.1"/>
    </source>
</evidence>
<dbReference type="Proteomes" id="UP001054837">
    <property type="component" value="Unassembled WGS sequence"/>
</dbReference>
<proteinExistence type="predicted"/>
<name>A0AAV4VPW5_9ARAC</name>
<feature type="compositionally biased region" description="Polar residues" evidence="1">
    <location>
        <begin position="134"/>
        <end position="148"/>
    </location>
</feature>
<feature type="compositionally biased region" description="Basic residues" evidence="1">
    <location>
        <begin position="444"/>
        <end position="509"/>
    </location>
</feature>
<comment type="caution">
    <text evidence="2">The sequence shown here is derived from an EMBL/GenBank/DDBJ whole genome shotgun (WGS) entry which is preliminary data.</text>
</comment>
<evidence type="ECO:0000313" key="3">
    <source>
        <dbReference type="Proteomes" id="UP001054837"/>
    </source>
</evidence>
<dbReference type="GO" id="GO:0046982">
    <property type="term" value="F:protein heterodimerization activity"/>
    <property type="evidence" value="ECO:0007669"/>
    <property type="project" value="InterPro"/>
</dbReference>
<organism evidence="2 3">
    <name type="scientific">Caerostris darwini</name>
    <dbReference type="NCBI Taxonomy" id="1538125"/>
    <lineage>
        <taxon>Eukaryota</taxon>
        <taxon>Metazoa</taxon>
        <taxon>Ecdysozoa</taxon>
        <taxon>Arthropoda</taxon>
        <taxon>Chelicerata</taxon>
        <taxon>Arachnida</taxon>
        <taxon>Araneae</taxon>
        <taxon>Araneomorphae</taxon>
        <taxon>Entelegynae</taxon>
        <taxon>Araneoidea</taxon>
        <taxon>Araneidae</taxon>
        <taxon>Caerostris</taxon>
    </lineage>
</organism>
<feature type="region of interest" description="Disordered" evidence="1">
    <location>
        <begin position="253"/>
        <end position="344"/>
    </location>
</feature>
<accession>A0AAV4VPW5</accession>
<dbReference type="Gene3D" id="1.10.20.10">
    <property type="entry name" value="Histone, subunit A"/>
    <property type="match status" value="1"/>
</dbReference>